<keyword evidence="1" id="KW-0812">Transmembrane</keyword>
<feature type="transmembrane region" description="Helical" evidence="1">
    <location>
        <begin position="95"/>
        <end position="115"/>
    </location>
</feature>
<feature type="transmembrane region" description="Helical" evidence="1">
    <location>
        <begin position="162"/>
        <end position="182"/>
    </location>
</feature>
<keyword evidence="1" id="KW-1133">Transmembrane helix</keyword>
<feature type="transmembrane region" description="Helical" evidence="1">
    <location>
        <begin position="135"/>
        <end position="153"/>
    </location>
</feature>
<dbReference type="AlphaFoldDB" id="A0A939JZU6"/>
<proteinExistence type="predicted"/>
<gene>
    <name evidence="2" type="ORF">J2I48_21085</name>
</gene>
<feature type="transmembrane region" description="Helical" evidence="1">
    <location>
        <begin position="188"/>
        <end position="207"/>
    </location>
</feature>
<dbReference type="EMBL" id="JAFMYU010000020">
    <property type="protein sequence ID" value="MBO0933519.1"/>
    <property type="molecule type" value="Genomic_DNA"/>
</dbReference>
<dbReference type="RefSeq" id="WP_207337486.1">
    <property type="nucleotide sequence ID" value="NZ_JAFMYU010000020.1"/>
</dbReference>
<keyword evidence="1" id="KW-0472">Membrane</keyword>
<sequence>MQGTVIHYDPLTRCGVLRAETDSPIPGQLHYFRDDEVINASHIIPGQRVTLRSSLTTYATHAREEANEPDVEFVEAIPVDRPGHFHDTVPRKPSALGNIAGFVLALLTLFCLLGAGGEPDNFYTTPNPKLTESLFGVLAAVGLVILMVHFFVLSRRASIRRTFWLVAISSLVAYVSMSFRGFESDGSATAYGWGLLALGFAIYVLPFRQKQTHP</sequence>
<name>A0A939JZU6_9BACT</name>
<dbReference type="Proteomes" id="UP000664795">
    <property type="component" value="Unassembled WGS sequence"/>
</dbReference>
<comment type="caution">
    <text evidence="2">The sequence shown here is derived from an EMBL/GenBank/DDBJ whole genome shotgun (WGS) entry which is preliminary data.</text>
</comment>
<accession>A0A939JZU6</accession>
<keyword evidence="3" id="KW-1185">Reference proteome</keyword>
<evidence type="ECO:0000313" key="2">
    <source>
        <dbReference type="EMBL" id="MBO0933519.1"/>
    </source>
</evidence>
<evidence type="ECO:0000256" key="1">
    <source>
        <dbReference type="SAM" id="Phobius"/>
    </source>
</evidence>
<organism evidence="2 3">
    <name type="scientific">Fibrella aquatilis</name>
    <dbReference type="NCBI Taxonomy" id="2817059"/>
    <lineage>
        <taxon>Bacteria</taxon>
        <taxon>Pseudomonadati</taxon>
        <taxon>Bacteroidota</taxon>
        <taxon>Cytophagia</taxon>
        <taxon>Cytophagales</taxon>
        <taxon>Spirosomataceae</taxon>
        <taxon>Fibrella</taxon>
    </lineage>
</organism>
<reference evidence="2 3" key="1">
    <citation type="submission" date="2021-03" db="EMBL/GenBank/DDBJ databases">
        <title>Fibrella sp. HMF5036 genome sequencing and assembly.</title>
        <authorList>
            <person name="Kang H."/>
            <person name="Kim H."/>
            <person name="Bae S."/>
            <person name="Joh K."/>
        </authorList>
    </citation>
    <scope>NUCLEOTIDE SEQUENCE [LARGE SCALE GENOMIC DNA]</scope>
    <source>
        <strain evidence="2 3">HMF5036</strain>
    </source>
</reference>
<protein>
    <submittedName>
        <fullName evidence="2">Uncharacterized protein</fullName>
    </submittedName>
</protein>
<evidence type="ECO:0000313" key="3">
    <source>
        <dbReference type="Proteomes" id="UP000664795"/>
    </source>
</evidence>